<keyword evidence="4" id="KW-0572">Peptidoglycan-anchor</keyword>
<feature type="compositionally biased region" description="Low complexity" evidence="5">
    <location>
        <begin position="78"/>
        <end position="101"/>
    </location>
</feature>
<keyword evidence="2" id="KW-0964">Secreted</keyword>
<dbReference type="InterPro" id="IPR019931">
    <property type="entry name" value="LPXTG_anchor"/>
</dbReference>
<dbReference type="NCBIfam" id="TIGR01167">
    <property type="entry name" value="LPXTG_anchor"/>
    <property type="match status" value="1"/>
</dbReference>
<evidence type="ECO:0000313" key="7">
    <source>
        <dbReference type="EMBL" id="MFD1671817.1"/>
    </source>
</evidence>
<reference evidence="8" key="1">
    <citation type="journal article" date="2019" name="Int. J. Syst. Evol. Microbiol.">
        <title>The Global Catalogue of Microorganisms (GCM) 10K type strain sequencing project: providing services to taxonomists for standard genome sequencing and annotation.</title>
        <authorList>
            <consortium name="The Broad Institute Genomics Platform"/>
            <consortium name="The Broad Institute Genome Sequencing Center for Infectious Disease"/>
            <person name="Wu L."/>
            <person name="Ma J."/>
        </authorList>
    </citation>
    <scope>NUCLEOTIDE SEQUENCE [LARGE SCALE GENOMIC DNA]</scope>
    <source>
        <strain evidence="8">CCM 8896</strain>
    </source>
</reference>
<feature type="compositionally biased region" description="Pro residues" evidence="5">
    <location>
        <begin position="2278"/>
        <end position="2287"/>
    </location>
</feature>
<evidence type="ECO:0000256" key="3">
    <source>
        <dbReference type="ARBA" id="ARBA00022729"/>
    </source>
</evidence>
<evidence type="ECO:0000313" key="8">
    <source>
        <dbReference type="Proteomes" id="UP001597267"/>
    </source>
</evidence>
<evidence type="ECO:0000256" key="5">
    <source>
        <dbReference type="SAM" id="MobiDB-lite"/>
    </source>
</evidence>
<feature type="region of interest" description="Disordered" evidence="5">
    <location>
        <begin position="41"/>
        <end position="202"/>
    </location>
</feature>
<protein>
    <submittedName>
        <fullName evidence="7">LPXTG cell wall anchor domain-containing protein</fullName>
    </submittedName>
</protein>
<feature type="compositionally biased region" description="Polar residues" evidence="5">
    <location>
        <begin position="42"/>
        <end position="75"/>
    </location>
</feature>
<keyword evidence="3" id="KW-0732">Signal</keyword>
<dbReference type="Pfam" id="PF00746">
    <property type="entry name" value="Gram_pos_anchor"/>
    <property type="match status" value="1"/>
</dbReference>
<gene>
    <name evidence="7" type="ORF">ACFQ5M_06915</name>
</gene>
<feature type="compositionally biased region" description="Polar residues" evidence="5">
    <location>
        <begin position="139"/>
        <end position="166"/>
    </location>
</feature>
<dbReference type="EMBL" id="JBHTOP010000022">
    <property type="protein sequence ID" value="MFD1671817.1"/>
    <property type="molecule type" value="Genomic_DNA"/>
</dbReference>
<feature type="compositionally biased region" description="Polar residues" evidence="5">
    <location>
        <begin position="649"/>
        <end position="665"/>
    </location>
</feature>
<feature type="region of interest" description="Disordered" evidence="5">
    <location>
        <begin position="2263"/>
        <end position="2386"/>
    </location>
</feature>
<evidence type="ECO:0000256" key="2">
    <source>
        <dbReference type="ARBA" id="ARBA00022525"/>
    </source>
</evidence>
<feature type="compositionally biased region" description="Polar residues" evidence="5">
    <location>
        <begin position="2345"/>
        <end position="2359"/>
    </location>
</feature>
<feature type="domain" description="Gram-positive cocci surface proteins LPxTG" evidence="6">
    <location>
        <begin position="2379"/>
        <end position="2416"/>
    </location>
</feature>
<keyword evidence="8" id="KW-1185">Reference proteome</keyword>
<keyword evidence="1" id="KW-0134">Cell wall</keyword>
<dbReference type="Proteomes" id="UP001597267">
    <property type="component" value="Unassembled WGS sequence"/>
</dbReference>
<evidence type="ECO:0000259" key="6">
    <source>
        <dbReference type="PROSITE" id="PS50847"/>
    </source>
</evidence>
<organism evidence="7 8">
    <name type="scientific">Agrilactobacillus yilanensis</name>
    <dbReference type="NCBI Taxonomy" id="2485997"/>
    <lineage>
        <taxon>Bacteria</taxon>
        <taxon>Bacillati</taxon>
        <taxon>Bacillota</taxon>
        <taxon>Bacilli</taxon>
        <taxon>Lactobacillales</taxon>
        <taxon>Lactobacillaceae</taxon>
        <taxon>Agrilactobacillus</taxon>
    </lineage>
</organism>
<sequence>MTKKEMRKQRLLKGVTFGLLSFAALLDLFGINQKDKVYADTQEPTDGQDNSDANTVTNEQETLKTQNNLAISTEDTTSEAAPEVATTPETETTGDTVGDAEVPSSEVTVENNDSVESEPEPITPETPAAAEEETVTDGDVSQETLQPQTATPEVGTQTTETQTPAGNTEAAGTETSEKTNDEPTNEITGIQSQEQQPAALAEEISADTVEAEAEDTAYTLVNANNDSSLHDLYISYLQSTGITDADQLAQLAARVPETMNITEGTVLQAIAIGGTVYLPVLTDSDVDAYMRSLLINNVDNLNLTITQSRLTDLKNNQIKYVALNTVVPNDDNKSNVSYIGDTINNDRLGGATASTDTLIVRGIEITRTGDNSSQSVAWKRNSDGTVDTKNLELLNSDIQFGNQYNSDGKVQAITPQADDEVNYQWILDNFSANGASIQVATTDNNGKLHYGYAGINSFDTDKMILTVDMFVADTDKTMSSFAKDFLDGLANSTNPTQQYLGVLRDGVGNIIRYHLEGFQTDNITVDTTKYENQSNVTLEVMPDNEQIKTDIKAIGTKNFGVDDQSGAVTKVVQGTGIVEGSSSEKKDGSLDVTLSKAAVTDDNSLQLNLLNYYYTVNFNLLGQVKYQQAVKDSDGTITTTDLSEKDNATVGSEITSEQPATPENTHVNETENLKNPTTVGWGTTTVTYNYDANLNASQKSNVTTQTGNLTVAVTATDENSTEFSEFANQDLTDTDKFTVSSEDANFGGITATDKGFQVTFKDEATDATGHVITVQNKATGTSYTLDLTLQGQVKYQTQLDDKEPVAIDDATTTENLGATIDLDVHQPAAADPGTHYVNTTTTPDNATTFTWGTTTVTYNYETDHMVSQNKTINTGDTSQVTGHTINLKTSGLDLSNFTGDILGENTNYEVTEYDDNNTVLNNITGIVATDKGFDMTFAADTTTSKHVIVIRNKTNGETYQLNLTLQGQVRYQKQLDNYTPTAIGSAAAVAELGESINIDERKPDSIEQGYHFVETTAISEAGNPETTFTWGTSMVTYKYAKDAVVSQSETVDTTGNDTYKIYIEATDKDALTQFIGQSSETNQTGYSLTKGANITQVDVQDNGFEITFAADTGGIGTFSIRNDVSGETYTVSVSLQARIQYRNEFLNSDGTFEKTTSAGSISKANMNGGYDVNFKKSPQMGYTFVKTTLDPERSLSGSGNTISFRPAWGTTTVTYTFLADYKTAQNTAIHTWENDDHTVAITPTNTEAPDQTVKMDSFINGGNNLIGADDFTISGNTDQAITGVTADENGFHVTFKDDVDTAAHTITIHNNTNGDTHTLNLTLQGQVKYQTQLDDKEPVAIDDATTTGDLGTTIGLDAHQPAAADSGTHYVSTTTDPTAATTFTWGTTTVTDKYASDHSVDEEKTINTADTTETTDHTVTVTADKALNMNDFTGQDLTTDNFTITKGTDVKDITATETGFNVTFADNTTAPTHSISIRNNTTGETYNLMLNLQGQVNYQTNVNGTITALPDTTEVENLGTSITDPEKHQLATLPEGTHYVDTTLDPAAANAFTWGTTTITYNYVSDNAVTQTETINTATDDRVTDHEISVTADSKLDMNDFTGQDLMNETNFDLTKSDAISGIIATETGFKVTFNNDTTAANHTINIRNKTTGETYNLTLTLQGQVEYKTNVNGTITALPNTTEVENLGTSITDPEQHQLTTLPEGTHYVDTTLDPAAADTFTWGTTTITYNYAADNVVTQTETINTAETTDHTITVTADEALNMKDFTGQDLTTDDFTVTKGDDVKDITATADGFNVTFDNDTTAPTHNISIRNNTTGETYNLTLNLQGQVNYQTNVNGTITDIETTSAVVGNLGTALTDAVKNQYKPEIPPVSGTSFDNITTTNDNFVWGTTTVTYNYTDGETYTQTKGVNVNVTAGDGYRVDGHVITIKSDNSEKFQNFANQDFASRAGSYTIDTSANITNVRTDGENFIITFDNNTQTAGRSILITNNQTGEKYKLDTTLKANVTHYTELNGDKQQVGDVVERNLGEGNKPQIAAPNLGGNTYLRSTEASPSNLIAWRDSNQIIFHYAENQEITQNVTVNTADPKQVTGHVVTVDSQEITGFDKFANQSNLEKNPDFKVTKDDQVQKVNTTATGFEITFDPKTDTAVHEIKVVGADATYTLTVTLTGEVNYEVTWPDGTSQLVTDPSQIDKGLYIIGGDLSNSLPGQTIDDAFVKAHGDAAVQEMLASGKYQLKAVTPAPETMEFTWGTQTIQIQYQTPDVTNPDTGVEIPVTPDRPNPPVNPEKPVAPTDPEEPTKPEEPTDPEEPVTPDEPDEVIPDEDTDETVTNPNTGVEIPETPVQPETPTRPANGTAGLTQVATQTTAKKAPATNQGTLPQTGEDKVESSTLSALGTLGLLGLFGGKIALRKRKED</sequence>
<feature type="compositionally biased region" description="Acidic residues" evidence="5">
    <location>
        <begin position="2305"/>
        <end position="2328"/>
    </location>
</feature>
<proteinExistence type="predicted"/>
<dbReference type="PROSITE" id="PS50847">
    <property type="entry name" value="GRAM_POS_ANCHORING"/>
    <property type="match status" value="1"/>
</dbReference>
<comment type="caution">
    <text evidence="7">The sequence shown here is derived from an EMBL/GenBank/DDBJ whole genome shotgun (WGS) entry which is preliminary data.</text>
</comment>
<evidence type="ECO:0000256" key="4">
    <source>
        <dbReference type="ARBA" id="ARBA00023088"/>
    </source>
</evidence>
<accession>A0ABW4J609</accession>
<name>A0ABW4J609_9LACO</name>
<feature type="compositionally biased region" description="Low complexity" evidence="5">
    <location>
        <begin position="2360"/>
        <end position="2374"/>
    </location>
</feature>
<dbReference type="RefSeq" id="WP_125714529.1">
    <property type="nucleotide sequence ID" value="NZ_JBHTOP010000022.1"/>
</dbReference>
<feature type="compositionally biased region" description="Polar residues" evidence="5">
    <location>
        <begin position="185"/>
        <end position="196"/>
    </location>
</feature>
<evidence type="ECO:0000256" key="1">
    <source>
        <dbReference type="ARBA" id="ARBA00022512"/>
    </source>
</evidence>
<feature type="region of interest" description="Disordered" evidence="5">
    <location>
        <begin position="648"/>
        <end position="678"/>
    </location>
</feature>